<organism evidence="1 2">
    <name type="scientific">Neobacillus paridis</name>
    <dbReference type="NCBI Taxonomy" id="2803862"/>
    <lineage>
        <taxon>Bacteria</taxon>
        <taxon>Bacillati</taxon>
        <taxon>Bacillota</taxon>
        <taxon>Bacilli</taxon>
        <taxon>Bacillales</taxon>
        <taxon>Bacillaceae</taxon>
        <taxon>Neobacillus</taxon>
    </lineage>
</organism>
<dbReference type="RefSeq" id="WP_202653344.1">
    <property type="nucleotide sequence ID" value="NZ_JAESWB010000134.1"/>
</dbReference>
<comment type="caution">
    <text evidence="1">The sequence shown here is derived from an EMBL/GenBank/DDBJ whole genome shotgun (WGS) entry which is preliminary data.</text>
</comment>
<proteinExistence type="predicted"/>
<protein>
    <submittedName>
        <fullName evidence="1">Uncharacterized protein</fullName>
    </submittedName>
</protein>
<name>A0ABS1TQ94_9BACI</name>
<evidence type="ECO:0000313" key="1">
    <source>
        <dbReference type="EMBL" id="MBL4952065.1"/>
    </source>
</evidence>
<keyword evidence="2" id="KW-1185">Reference proteome</keyword>
<accession>A0ABS1TQ94</accession>
<evidence type="ECO:0000313" key="2">
    <source>
        <dbReference type="Proteomes" id="UP000623967"/>
    </source>
</evidence>
<gene>
    <name evidence="1" type="ORF">JK635_07560</name>
</gene>
<sequence>MKPLTEQKIKNHISQLVAHFFNYEMREFATLLQSLYQSFDKTDVDQISISANTYIRRNIRLQVQK</sequence>
<dbReference type="EMBL" id="JAESWB010000134">
    <property type="protein sequence ID" value="MBL4952065.1"/>
    <property type="molecule type" value="Genomic_DNA"/>
</dbReference>
<reference evidence="1 2" key="1">
    <citation type="submission" date="2021-01" db="EMBL/GenBank/DDBJ databases">
        <title>Genome public.</title>
        <authorList>
            <person name="Liu C."/>
            <person name="Sun Q."/>
        </authorList>
    </citation>
    <scope>NUCLEOTIDE SEQUENCE [LARGE SCALE GENOMIC DNA]</scope>
    <source>
        <strain evidence="1 2">YIM B02564</strain>
    </source>
</reference>
<dbReference type="Proteomes" id="UP000623967">
    <property type="component" value="Unassembled WGS sequence"/>
</dbReference>